<feature type="transmembrane region" description="Helical" evidence="1">
    <location>
        <begin position="336"/>
        <end position="354"/>
    </location>
</feature>
<feature type="transmembrane region" description="Helical" evidence="1">
    <location>
        <begin position="374"/>
        <end position="396"/>
    </location>
</feature>
<keyword evidence="1" id="KW-1133">Transmembrane helix</keyword>
<protein>
    <recommendedName>
        <fullName evidence="5">PqqD family peptide modification chaperone</fullName>
    </recommendedName>
</protein>
<proteinExistence type="predicted"/>
<feature type="transmembrane region" description="Helical" evidence="1">
    <location>
        <begin position="158"/>
        <end position="176"/>
    </location>
</feature>
<sequence>MASGSAAATVRLRPLSMVPEGEDEVLVGDPVTGQFITMPKVGGVVIEALRRGATAAEAAAEAEEFAGQPVDVPSFVDTLRELGFLDEGQRSQPVRSAPVQGRRWLSGLRQETVRPFFGRVAWSCYAACAVFALAVFAFRPGLFPDPSTDAFVVDDIGLGSLILIPLATVATAIHELGHWCAARSLGLRARFGMDRRMVFLLVFETDLTQLWTLPRRRRYGPLLAGLALDAVLLAVPLAVRLLIDTGVWAAPDLLDAVLATWIYVKLTAMLWQCMVFLRTDLYAVLVNALGCRNLWRVSTLMLRRAVRRLDAAGATELADAHPADVRAGRWFRWVRFLGAVVTPAWAVLFLVPFAGEVLGWAADRLGDGPATGRFWWAVLCTGVYLTPFILPAALSAREYARRLMARA</sequence>
<keyword evidence="1" id="KW-0472">Membrane</keyword>
<evidence type="ECO:0000313" key="2">
    <source>
        <dbReference type="EMBL" id="MFD0621705.1"/>
    </source>
</evidence>
<evidence type="ECO:0000256" key="1">
    <source>
        <dbReference type="SAM" id="Phobius"/>
    </source>
</evidence>
<dbReference type="EMBL" id="JBHTGL010000003">
    <property type="protein sequence ID" value="MFD0621705.1"/>
    <property type="molecule type" value="Genomic_DNA"/>
</dbReference>
<feature type="transmembrane region" description="Helical" evidence="1">
    <location>
        <begin position="219"/>
        <end position="239"/>
    </location>
</feature>
<dbReference type="EMBL" id="JBHTGL010000008">
    <property type="protein sequence ID" value="MFD0629373.1"/>
    <property type="molecule type" value="Genomic_DNA"/>
</dbReference>
<name>A0ABW2X785_9ACTN</name>
<reference evidence="3" key="1">
    <citation type="journal article" date="2014" name="Int. J. Syst. Evol. Microbiol.">
        <title>Complete genome of a new Firmicutes species belonging to the dominant human colonic microbiota ('Ruminococcus bicirculans') reveals two chromosomes and a selective capacity to utilize plant glucans.</title>
        <authorList>
            <consortium name="NISC Comparative Sequencing Program"/>
            <person name="Wegmann U."/>
            <person name="Louis P."/>
            <person name="Goesmann A."/>
            <person name="Henrissat B."/>
            <person name="Duncan S.H."/>
            <person name="Flint H.J."/>
        </authorList>
    </citation>
    <scope>NUCLEOTIDE SEQUENCE</scope>
    <source>
        <strain evidence="3">JCM 12607</strain>
    </source>
</reference>
<reference evidence="3" key="3">
    <citation type="submission" date="2024-09" db="EMBL/GenBank/DDBJ databases">
        <authorList>
            <person name="Sun Q."/>
            <person name="Mori K."/>
        </authorList>
    </citation>
    <scope>NUCLEOTIDE SEQUENCE</scope>
    <source>
        <strain evidence="3">JCM 12607</strain>
    </source>
</reference>
<gene>
    <name evidence="2" type="ORF">ACFQ2K_01685</name>
    <name evidence="3" type="ORF">ACFQ2K_48985</name>
</gene>
<accession>A0ABW2X785</accession>
<organism evidence="3 4">
    <name type="scientific">Streptomyces sanglieri</name>
    <dbReference type="NCBI Taxonomy" id="193460"/>
    <lineage>
        <taxon>Bacteria</taxon>
        <taxon>Bacillati</taxon>
        <taxon>Actinomycetota</taxon>
        <taxon>Actinomycetes</taxon>
        <taxon>Kitasatosporales</taxon>
        <taxon>Streptomycetaceae</taxon>
        <taxon>Streptomyces</taxon>
    </lineage>
</organism>
<keyword evidence="4" id="KW-1185">Reference proteome</keyword>
<evidence type="ECO:0008006" key="5">
    <source>
        <dbReference type="Google" id="ProtNLM"/>
    </source>
</evidence>
<dbReference type="Proteomes" id="UP001596915">
    <property type="component" value="Unassembled WGS sequence"/>
</dbReference>
<evidence type="ECO:0000313" key="3">
    <source>
        <dbReference type="EMBL" id="MFD0629373.1"/>
    </source>
</evidence>
<evidence type="ECO:0000313" key="4">
    <source>
        <dbReference type="Proteomes" id="UP001596915"/>
    </source>
</evidence>
<feature type="transmembrane region" description="Helical" evidence="1">
    <location>
        <begin position="116"/>
        <end position="138"/>
    </location>
</feature>
<keyword evidence="1" id="KW-0812">Transmembrane</keyword>
<comment type="caution">
    <text evidence="3">The sequence shown here is derived from an EMBL/GenBank/DDBJ whole genome shotgun (WGS) entry which is preliminary data.</text>
</comment>
<reference evidence="4" key="2">
    <citation type="journal article" date="2019" name="Int. J. Syst. Evol. Microbiol.">
        <title>The Global Catalogue of Microorganisms (GCM) 10K type strain sequencing project: providing services to taxonomists for standard genome sequencing and annotation.</title>
        <authorList>
            <consortium name="The Broad Institute Genomics Platform"/>
            <consortium name="The Broad Institute Genome Sequencing Center for Infectious Disease"/>
            <person name="Wu L."/>
            <person name="Ma J."/>
        </authorList>
    </citation>
    <scope>NUCLEOTIDE SEQUENCE [LARGE SCALE GENOMIC DNA]</scope>
    <source>
        <strain evidence="4">JCM 12607</strain>
    </source>
</reference>